<dbReference type="Gene3D" id="3.30.460.10">
    <property type="entry name" value="Beta Polymerase, domain 2"/>
    <property type="match status" value="1"/>
</dbReference>
<proteinExistence type="predicted"/>
<accession>A0ABV0EQM9</accession>
<dbReference type="EMBL" id="JAFREL020000001">
    <property type="protein sequence ID" value="MEO1769878.1"/>
    <property type="molecule type" value="Genomic_DNA"/>
</dbReference>
<comment type="caution">
    <text evidence="1">The sequence shown here is derived from an EMBL/GenBank/DDBJ whole genome shotgun (WGS) entry which is preliminary data.</text>
</comment>
<name>A0ABV0EQM9_9ENTE</name>
<dbReference type="InterPro" id="IPR043519">
    <property type="entry name" value="NT_sf"/>
</dbReference>
<dbReference type="Pfam" id="PF04229">
    <property type="entry name" value="GrpB"/>
    <property type="match status" value="1"/>
</dbReference>
<dbReference type="SUPFAM" id="SSF81301">
    <property type="entry name" value="Nucleotidyltransferase"/>
    <property type="match status" value="1"/>
</dbReference>
<dbReference type="InterPro" id="IPR007344">
    <property type="entry name" value="GrpB/CoaE"/>
</dbReference>
<organism evidence="1 2">
    <name type="scientific">Candidatus Enterococcus ferrettii</name>
    <dbReference type="NCBI Taxonomy" id="2815324"/>
    <lineage>
        <taxon>Bacteria</taxon>
        <taxon>Bacillati</taxon>
        <taxon>Bacillota</taxon>
        <taxon>Bacilli</taxon>
        <taxon>Lactobacillales</taxon>
        <taxon>Enterococcaceae</taxon>
        <taxon>Enterococcus</taxon>
    </lineage>
</organism>
<dbReference type="Proteomes" id="UP000664357">
    <property type="component" value="Unassembled WGS sequence"/>
</dbReference>
<gene>
    <name evidence="1" type="ORF">JZO67_001829</name>
</gene>
<evidence type="ECO:0000313" key="2">
    <source>
        <dbReference type="Proteomes" id="UP000664357"/>
    </source>
</evidence>
<keyword evidence="2" id="KW-1185">Reference proteome</keyword>
<evidence type="ECO:0008006" key="3">
    <source>
        <dbReference type="Google" id="ProtNLM"/>
    </source>
</evidence>
<reference evidence="1 2" key="1">
    <citation type="submission" date="2024-02" db="EMBL/GenBank/DDBJ databases">
        <title>The Genome Sequence of Enterococcus sp. DIV0159.</title>
        <authorList>
            <person name="Earl A."/>
            <person name="Manson A."/>
            <person name="Gilmore M."/>
            <person name="Sanders J."/>
            <person name="Shea T."/>
            <person name="Howe W."/>
            <person name="Livny J."/>
            <person name="Cuomo C."/>
            <person name="Neafsey D."/>
            <person name="Birren B."/>
        </authorList>
    </citation>
    <scope>NUCLEOTIDE SEQUENCE [LARGE SCALE GENOMIC DNA]</scope>
    <source>
        <strain evidence="1 2">665A</strain>
    </source>
</reference>
<evidence type="ECO:0000313" key="1">
    <source>
        <dbReference type="EMBL" id="MEO1769878.1"/>
    </source>
</evidence>
<sequence>MSLGLKRNTTELIDHDVEWEKIAAQTIQRLWKIFGSMAIDIQHIGSTSIKNIKAKPIIDIAVAIADFEVLKPLIPELEENNFSYRGWFIVERIAVLNVYEQLKTGDRITTHHIHIVKADSSEWQNHINFRDYLNVHPSVAKAYEAIKVELAAKHPYDEDRKTYNDGKNAFITQTINDAALWLHQL</sequence>
<dbReference type="RefSeq" id="WP_207702064.1">
    <property type="nucleotide sequence ID" value="NZ_JAFREL020000001.1"/>
</dbReference>
<dbReference type="PANTHER" id="PTHR34822">
    <property type="entry name" value="GRPB DOMAIN PROTEIN (AFU_ORTHOLOGUE AFUA_1G01530)"/>
    <property type="match status" value="1"/>
</dbReference>
<dbReference type="PANTHER" id="PTHR34822:SF1">
    <property type="entry name" value="GRPB FAMILY PROTEIN"/>
    <property type="match status" value="1"/>
</dbReference>
<protein>
    <recommendedName>
        <fullName evidence="3">GrpB family protein</fullName>
    </recommendedName>
</protein>